<evidence type="ECO:0000313" key="1">
    <source>
        <dbReference type="EMBL" id="QZE13738.1"/>
    </source>
</evidence>
<name>A0AC61NDU8_9BACT</name>
<dbReference type="Proteomes" id="UP000826212">
    <property type="component" value="Chromosome"/>
</dbReference>
<evidence type="ECO:0000313" key="2">
    <source>
        <dbReference type="Proteomes" id="UP000826212"/>
    </source>
</evidence>
<protein>
    <submittedName>
        <fullName evidence="1">Carboxypeptidase-like regulatory domain-containing protein</fullName>
    </submittedName>
</protein>
<dbReference type="EMBL" id="CP081303">
    <property type="protein sequence ID" value="QZE13738.1"/>
    <property type="molecule type" value="Genomic_DNA"/>
</dbReference>
<keyword evidence="2" id="KW-1185">Reference proteome</keyword>
<gene>
    <name evidence="1" type="ORF">K4L44_14385</name>
</gene>
<organism evidence="1 2">
    <name type="scientific">Halosquirtibacter laminarini</name>
    <dbReference type="NCBI Taxonomy" id="3374600"/>
    <lineage>
        <taxon>Bacteria</taxon>
        <taxon>Pseudomonadati</taxon>
        <taxon>Bacteroidota</taxon>
        <taxon>Bacteroidia</taxon>
        <taxon>Marinilabiliales</taxon>
        <taxon>Prolixibacteraceae</taxon>
        <taxon>Halosquirtibacter</taxon>
    </lineage>
</organism>
<sequence length="370" mass="42914">MQRFITLLTLIIFVLPALAQEQITIKGTVVNQKTEEPIPYANLGMLGTTTGAASDINGKFEFNVPKDAQQKDMIVSAIGYFNIKIPWNKLKTGAILKVTLKKQTISISGVDIQAQSLVVYRILRTAAKNTSKYFIQEPYSLDARYEYAQKDSTSLFSHEGNIEYTDLLGYKNISDTILYKNYGFKVSNISFNKPKNRQINHRAIFVNDLIQFDFAKWKRGVFNPNFTKEFKLMLNNKTTLNNNPVWIIEYELPEPNFEVTLDPYAKDYKGKVYINMKDTTIIKNEVWVKAMNHSPISMRHFTKEQNNSPIRYYVATNYSKEGGHYFLNSIQYSQHIEEERSSETRTNLTITNITLRPKSKTLNKYFYNWK</sequence>
<reference evidence="1" key="1">
    <citation type="submission" date="2021-08" db="EMBL/GenBank/DDBJ databases">
        <title>Novel anaerobic bacterium isolated from sea squirt in East Sea, Republic of Korea.</title>
        <authorList>
            <person name="Nguyen T.H."/>
            <person name="Li Z."/>
            <person name="Lee Y.-J."/>
            <person name="Ko J."/>
            <person name="Kim S.-G."/>
        </authorList>
    </citation>
    <scope>NUCLEOTIDE SEQUENCE</scope>
    <source>
        <strain evidence="1">KCTC 25031</strain>
    </source>
</reference>
<proteinExistence type="predicted"/>
<accession>A0AC61NDU8</accession>